<dbReference type="AlphaFoldDB" id="A0A1F7WTQ5"/>
<evidence type="ECO:0000256" key="12">
    <source>
        <dbReference type="SAM" id="Phobius"/>
    </source>
</evidence>
<evidence type="ECO:0000256" key="7">
    <source>
        <dbReference type="ARBA" id="ARBA00023002"/>
    </source>
</evidence>
<keyword evidence="9" id="KW-1015">Disulfide bond</keyword>
<keyword evidence="8 12" id="KW-0472">Membrane</keyword>
<dbReference type="PANTHER" id="PTHR43469">
    <property type="entry name" value="DISULFIDE FORMATION PROTEIN-RELATED"/>
    <property type="match status" value="1"/>
</dbReference>
<evidence type="ECO:0000256" key="3">
    <source>
        <dbReference type="ARBA" id="ARBA00022448"/>
    </source>
</evidence>
<accession>A0A1F7WTQ5</accession>
<evidence type="ECO:0008006" key="15">
    <source>
        <dbReference type="Google" id="ProtNLM"/>
    </source>
</evidence>
<gene>
    <name evidence="13" type="ORF">A2125_02335</name>
</gene>
<keyword evidence="7" id="KW-0560">Oxidoreductase</keyword>
<evidence type="ECO:0000256" key="5">
    <source>
        <dbReference type="ARBA" id="ARBA00022982"/>
    </source>
</evidence>
<dbReference type="Proteomes" id="UP000178812">
    <property type="component" value="Unassembled WGS sequence"/>
</dbReference>
<feature type="transmembrane region" description="Helical" evidence="12">
    <location>
        <begin position="53"/>
        <end position="75"/>
    </location>
</feature>
<comment type="caution">
    <text evidence="13">The sequence shown here is derived from an EMBL/GenBank/DDBJ whole genome shotgun (WGS) entry which is preliminary data.</text>
</comment>
<protein>
    <recommendedName>
        <fullName evidence="15">2-oxoglutarate dehydrogenase</fullName>
    </recommendedName>
</protein>
<keyword evidence="6 12" id="KW-1133">Transmembrane helix</keyword>
<evidence type="ECO:0000256" key="11">
    <source>
        <dbReference type="ARBA" id="ARBA00023284"/>
    </source>
</evidence>
<dbReference type="SUPFAM" id="SSF158442">
    <property type="entry name" value="DsbB-like"/>
    <property type="match status" value="1"/>
</dbReference>
<dbReference type="Gene3D" id="1.20.1550.10">
    <property type="entry name" value="DsbB-like"/>
    <property type="match status" value="1"/>
</dbReference>
<evidence type="ECO:0000313" key="13">
    <source>
        <dbReference type="EMBL" id="OGM06143.1"/>
    </source>
</evidence>
<evidence type="ECO:0000256" key="1">
    <source>
        <dbReference type="ARBA" id="ARBA00004141"/>
    </source>
</evidence>
<evidence type="ECO:0000256" key="2">
    <source>
        <dbReference type="ARBA" id="ARBA00007602"/>
    </source>
</evidence>
<keyword evidence="10" id="KW-0143">Chaperone</keyword>
<comment type="similarity">
    <text evidence="2">Belongs to the DsbB family. BdbC subfamily.</text>
</comment>
<dbReference type="GO" id="GO:0006457">
    <property type="term" value="P:protein folding"/>
    <property type="evidence" value="ECO:0007669"/>
    <property type="project" value="InterPro"/>
</dbReference>
<keyword evidence="4 12" id="KW-0812">Transmembrane</keyword>
<evidence type="ECO:0000313" key="14">
    <source>
        <dbReference type="Proteomes" id="UP000178812"/>
    </source>
</evidence>
<dbReference type="GO" id="GO:0016020">
    <property type="term" value="C:membrane"/>
    <property type="evidence" value="ECO:0007669"/>
    <property type="project" value="UniProtKB-SubCell"/>
</dbReference>
<dbReference type="InterPro" id="IPR023380">
    <property type="entry name" value="DsbB-like_sf"/>
</dbReference>
<reference evidence="13 14" key="1">
    <citation type="journal article" date="2016" name="Nat. Commun.">
        <title>Thousands of microbial genomes shed light on interconnected biogeochemical processes in an aquifer system.</title>
        <authorList>
            <person name="Anantharaman K."/>
            <person name="Brown C.T."/>
            <person name="Hug L.A."/>
            <person name="Sharon I."/>
            <person name="Castelle C.J."/>
            <person name="Probst A.J."/>
            <person name="Thomas B.C."/>
            <person name="Singh A."/>
            <person name="Wilkins M.J."/>
            <person name="Karaoz U."/>
            <person name="Brodie E.L."/>
            <person name="Williams K.H."/>
            <person name="Hubbard S.S."/>
            <person name="Banfield J.F."/>
        </authorList>
    </citation>
    <scope>NUCLEOTIDE SEQUENCE [LARGE SCALE GENOMIC DNA]</scope>
</reference>
<dbReference type="PANTHER" id="PTHR43469:SF1">
    <property type="entry name" value="SPBETA PROPHAGE-DERIVED DISULFIDE BOND FORMATION PROTEIN B"/>
    <property type="match status" value="1"/>
</dbReference>
<comment type="subcellular location">
    <subcellularLocation>
        <location evidence="1">Membrane</location>
        <topology evidence="1">Multi-pass membrane protein</topology>
    </subcellularLocation>
</comment>
<evidence type="ECO:0000256" key="8">
    <source>
        <dbReference type="ARBA" id="ARBA00023136"/>
    </source>
</evidence>
<keyword evidence="11" id="KW-0676">Redox-active center</keyword>
<feature type="transmembrane region" description="Helical" evidence="12">
    <location>
        <begin position="18"/>
        <end position="41"/>
    </location>
</feature>
<evidence type="ECO:0000256" key="6">
    <source>
        <dbReference type="ARBA" id="ARBA00022989"/>
    </source>
</evidence>
<keyword evidence="3" id="KW-0813">Transport</keyword>
<dbReference type="EMBL" id="MGFM01000002">
    <property type="protein sequence ID" value="OGM06143.1"/>
    <property type="molecule type" value="Genomic_DNA"/>
</dbReference>
<keyword evidence="5" id="KW-0249">Electron transport</keyword>
<dbReference type="Pfam" id="PF02600">
    <property type="entry name" value="DsbB"/>
    <property type="match status" value="1"/>
</dbReference>
<proteinExistence type="inferred from homology"/>
<dbReference type="GO" id="GO:0015035">
    <property type="term" value="F:protein-disulfide reductase activity"/>
    <property type="evidence" value="ECO:0007669"/>
    <property type="project" value="InterPro"/>
</dbReference>
<evidence type="ECO:0000256" key="9">
    <source>
        <dbReference type="ARBA" id="ARBA00023157"/>
    </source>
</evidence>
<dbReference type="PIRSF" id="PIRSF036659">
    <property type="entry name" value="BdbC"/>
    <property type="match status" value="1"/>
</dbReference>
<name>A0A1F7WTQ5_9BACT</name>
<sequence length="126" mass="14469">MVAVAATAGSLYMSNVVFLAPCDLCWFQRIFMYPLVIIFLIARARKIPRIWEIALPFSALGILVASYHYLIQIFPQMSQTCGLFGSCTDIPFRDFGYITLPWMSLTAFVFITILMFILRGRELEKR</sequence>
<dbReference type="InterPro" id="IPR012187">
    <property type="entry name" value="Disulphide_bond_form_BdbC"/>
</dbReference>
<dbReference type="InterPro" id="IPR003752">
    <property type="entry name" value="DiS_bond_form_DsbB/BdbC"/>
</dbReference>
<evidence type="ECO:0000256" key="10">
    <source>
        <dbReference type="ARBA" id="ARBA00023186"/>
    </source>
</evidence>
<feature type="transmembrane region" description="Helical" evidence="12">
    <location>
        <begin position="95"/>
        <end position="118"/>
    </location>
</feature>
<organism evidence="13 14">
    <name type="scientific">Candidatus Woesebacteria bacterium GWB1_43_5</name>
    <dbReference type="NCBI Taxonomy" id="1802474"/>
    <lineage>
        <taxon>Bacteria</taxon>
        <taxon>Candidatus Woeseibacteriota</taxon>
    </lineage>
</organism>
<evidence type="ECO:0000256" key="4">
    <source>
        <dbReference type="ARBA" id="ARBA00022692"/>
    </source>
</evidence>